<dbReference type="OrthoDB" id="7221448at2"/>
<reference evidence="2 3" key="1">
    <citation type="submission" date="2018-01" db="EMBL/GenBank/DDBJ databases">
        <title>Draft Genome Sequence of Komagataeibacter maltaceti LMG 1529, a Vinegar Producing Acetic Acid Bacterium Isolated from Malt Vinegar Brewery Acetifiers.</title>
        <authorList>
            <person name="Zhang Q."/>
            <person name="Hollensteiner J."/>
            <person name="Poehlein A."/>
            <person name="Daniel R."/>
        </authorList>
    </citation>
    <scope>NUCLEOTIDE SEQUENCE [LARGE SCALE GENOMIC DNA]</scope>
    <source>
        <strain evidence="2 3">LMG 1529</strain>
    </source>
</reference>
<feature type="chain" id="PRO_5015490421" description="Secreted protein" evidence="1">
    <location>
        <begin position="22"/>
        <end position="177"/>
    </location>
</feature>
<gene>
    <name evidence="2" type="ORF">KMAL_30730</name>
</gene>
<sequence>MFRTFTFACLALPLWGGIAHAAPPQYLPGPPPDPHHAHTRFGDADTSSGMLNIAGQQTLPRAAGNGSLFVEKVGQVGDTDFLLLTSTGNALCPASYSIVRVDSSGIAVPTAFFGNCNDRHEVQIIHGQDIAVIQPEFTSSEADTPRTITVYSNSTRRLAQNGSPLRAGCPNNLCDGL</sequence>
<dbReference type="EMBL" id="POTC01000083">
    <property type="protein sequence ID" value="POF61313.1"/>
    <property type="molecule type" value="Genomic_DNA"/>
</dbReference>
<evidence type="ECO:0000313" key="2">
    <source>
        <dbReference type="EMBL" id="POF61313.1"/>
    </source>
</evidence>
<evidence type="ECO:0000313" key="3">
    <source>
        <dbReference type="Proteomes" id="UP000237344"/>
    </source>
</evidence>
<protein>
    <recommendedName>
        <fullName evidence="4">Secreted protein</fullName>
    </recommendedName>
</protein>
<dbReference type="Proteomes" id="UP000237344">
    <property type="component" value="Unassembled WGS sequence"/>
</dbReference>
<dbReference type="AlphaFoldDB" id="A0A2S3VYE6"/>
<comment type="caution">
    <text evidence="2">The sequence shown here is derived from an EMBL/GenBank/DDBJ whole genome shotgun (WGS) entry which is preliminary data.</text>
</comment>
<keyword evidence="3" id="KW-1185">Reference proteome</keyword>
<organism evidence="2 3">
    <name type="scientific">Novacetimonas maltaceti</name>
    <dbReference type="NCBI Taxonomy" id="1203393"/>
    <lineage>
        <taxon>Bacteria</taxon>
        <taxon>Pseudomonadati</taxon>
        <taxon>Pseudomonadota</taxon>
        <taxon>Alphaproteobacteria</taxon>
        <taxon>Acetobacterales</taxon>
        <taxon>Acetobacteraceae</taxon>
        <taxon>Novacetimonas</taxon>
    </lineage>
</organism>
<name>A0A2S3VYE6_9PROT</name>
<proteinExistence type="predicted"/>
<dbReference type="RefSeq" id="WP_110096420.1">
    <property type="nucleotide sequence ID" value="NZ_NKUE01000008.1"/>
</dbReference>
<keyword evidence="1" id="KW-0732">Signal</keyword>
<feature type="signal peptide" evidence="1">
    <location>
        <begin position="1"/>
        <end position="21"/>
    </location>
</feature>
<evidence type="ECO:0008006" key="4">
    <source>
        <dbReference type="Google" id="ProtNLM"/>
    </source>
</evidence>
<evidence type="ECO:0000256" key="1">
    <source>
        <dbReference type="SAM" id="SignalP"/>
    </source>
</evidence>
<accession>A0A2S3VYE6</accession>